<dbReference type="Pfam" id="PF00069">
    <property type="entry name" value="Pkinase"/>
    <property type="match status" value="1"/>
</dbReference>
<evidence type="ECO:0000256" key="6">
    <source>
        <dbReference type="ARBA" id="ARBA00022741"/>
    </source>
</evidence>
<dbReference type="InterPro" id="IPR050660">
    <property type="entry name" value="NEK_Ser/Thr_kinase"/>
</dbReference>
<feature type="region of interest" description="Disordered" evidence="11">
    <location>
        <begin position="288"/>
        <end position="479"/>
    </location>
</feature>
<keyword evidence="13" id="KW-0723">Serine/threonine-protein kinase</keyword>
<dbReference type="KEGG" id="fri:FraEuI1c_4938"/>
<reference evidence="13 14" key="1">
    <citation type="submission" date="2010-10" db="EMBL/GenBank/DDBJ databases">
        <title>Complete sequence of Frankia sp. EuI1c.</title>
        <authorList>
            <consortium name="US DOE Joint Genome Institute"/>
            <person name="Lucas S."/>
            <person name="Copeland A."/>
            <person name="Lapidus A."/>
            <person name="Cheng J.-F."/>
            <person name="Bruce D."/>
            <person name="Goodwin L."/>
            <person name="Pitluck S."/>
            <person name="Chertkov O."/>
            <person name="Detter J.C."/>
            <person name="Han C."/>
            <person name="Tapia R."/>
            <person name="Land M."/>
            <person name="Hauser L."/>
            <person name="Jeffries C."/>
            <person name="Kyrpides N."/>
            <person name="Ivanova N."/>
            <person name="Mikhailova N."/>
            <person name="Beauchemin N."/>
            <person name="Sen A."/>
            <person name="Sur S.A."/>
            <person name="Gtari M."/>
            <person name="Wall L."/>
            <person name="Tisa L."/>
            <person name="Woyke T."/>
        </authorList>
    </citation>
    <scope>NUCLEOTIDE SEQUENCE [LARGE SCALE GENOMIC DNA]</scope>
    <source>
        <strain evidence="14">DSM 45817 / CECT 9037 / EuI1c</strain>
    </source>
</reference>
<keyword evidence="14" id="KW-1185">Reference proteome</keyword>
<dbReference type="PROSITE" id="PS00107">
    <property type="entry name" value="PROTEIN_KINASE_ATP"/>
    <property type="match status" value="1"/>
</dbReference>
<evidence type="ECO:0000256" key="8">
    <source>
        <dbReference type="ARBA" id="ARBA00022840"/>
    </source>
</evidence>
<proteinExistence type="inferred from homology"/>
<dbReference type="InterPro" id="IPR019775">
    <property type="entry name" value="WD40_repeat_CS"/>
</dbReference>
<dbReference type="Gene3D" id="3.30.200.20">
    <property type="entry name" value="Phosphorylase Kinase, domain 1"/>
    <property type="match status" value="1"/>
</dbReference>
<dbReference type="EC" id="2.7.11.1" evidence="2"/>
<sequence length="914" mass="92185">MAGSTPPPVSGNAPAPLNAADPRKLGKYVITGRLGQGGMGTVFLGHSPDGDAVAIKVIKPELAERPEFRARFRREAESARRVRRFTTAAVLDADPDGPWPYLVTEYVEGPTLSKMVGRRGPLRPADLEQMALSVATALSAIHAAGIVHRDLTPANVLLSPVGPKVIDFGLARDFAGSGEFSRTAKHAIGTPGYMAPEQIMDSPVTSAADVFAWGAITVFAATGRQPFGEGRIEALLFRILYEPANIDGVPDELAPLVDAALRKNPAERPTAEELRISLMSGAALPAARLAASGPTAQEATSTDGKDGARRRRGHLFGRGRHQDGDEAVSGAPVSGAATSLLTPAPATTGAPPSPISAPPTSVGPAAPVSPVPRPVPAPSVAPGAPAGPIARSAGPRPPSLAPRSTTSTPPRSPAPSTPAPHPSAPPPATTPSPVPVSPAPAAPPRPQARPAGERAAAAVTAQVAPPARPAEEARPTGSGRGRRTVVLVAAGLVLLAAAVGLPLALTHGSGGSGGSSSVSPARAAQLSDTLAKAADTARPTDPARAARLSLAAYRISPTQAAASAMVASFAASSKVDLPGSPVAYTGVALTSDGRLGAATDAAGRVRLWNLAAATPALLADIATGDASAPTAPVFLPTGDLLTGGGIGHAWTLADPRAPRAISDVKPQATQPLQLALSGDGRLLVTAGQDRIIELWDLNNPAKPGWLGLKVTPGIITDIALSPDGRTLAVAGVDGTVSLWDLSDRRNPVERGSAVGHLGQVTAVAFLPGSKRIVTGGSDKTVRLWNITDLDAPRQLGEVTQGGSPVVNVAALDANLVVSSDASGSLLGWSVAAANPAESFSLGRGSTGLDLAVGGAGKMLLTAPAGGSSGAASLISTDPARLATVACANPANRIGETEWKSLIADLAYSDPCAGR</sequence>
<dbReference type="PRINTS" id="PR00320">
    <property type="entry name" value="GPROTEINBRPT"/>
</dbReference>
<feature type="compositionally biased region" description="Low complexity" evidence="11">
    <location>
        <begin position="335"/>
        <end position="350"/>
    </location>
</feature>
<dbReference type="PROSITE" id="PS50294">
    <property type="entry name" value="WD_REPEATS_REGION"/>
    <property type="match status" value="2"/>
</dbReference>
<dbReference type="eggNOG" id="COG2319">
    <property type="taxonomic scope" value="Bacteria"/>
</dbReference>
<dbReference type="InterPro" id="IPR000719">
    <property type="entry name" value="Prot_kinase_dom"/>
</dbReference>
<gene>
    <name evidence="13" type="ordered locus">FraEuI1c_4938</name>
</gene>
<keyword evidence="5" id="KW-0677">Repeat</keyword>
<dbReference type="RefSeq" id="WP_013426046.1">
    <property type="nucleotide sequence ID" value="NC_014666.1"/>
</dbReference>
<name>E3J1X0_PSEI1</name>
<evidence type="ECO:0000313" key="13">
    <source>
        <dbReference type="EMBL" id="ADP82928.1"/>
    </source>
</evidence>
<evidence type="ECO:0000313" key="14">
    <source>
        <dbReference type="Proteomes" id="UP000002484"/>
    </source>
</evidence>
<dbReference type="AlphaFoldDB" id="E3J1X0"/>
<dbReference type="SUPFAM" id="SSF56112">
    <property type="entry name" value="Protein kinase-like (PK-like)"/>
    <property type="match status" value="1"/>
</dbReference>
<dbReference type="InterPro" id="IPR011009">
    <property type="entry name" value="Kinase-like_dom_sf"/>
</dbReference>
<evidence type="ECO:0000256" key="3">
    <source>
        <dbReference type="ARBA" id="ARBA00022574"/>
    </source>
</evidence>
<feature type="binding site" evidence="10">
    <location>
        <position position="56"/>
    </location>
    <ligand>
        <name>ATP</name>
        <dbReference type="ChEBI" id="CHEBI:30616"/>
    </ligand>
</feature>
<evidence type="ECO:0000256" key="2">
    <source>
        <dbReference type="ARBA" id="ARBA00012513"/>
    </source>
</evidence>
<keyword evidence="8 10" id="KW-0067">ATP-binding</keyword>
<evidence type="ECO:0000256" key="9">
    <source>
        <dbReference type="PROSITE-ProRule" id="PRU00221"/>
    </source>
</evidence>
<feature type="repeat" description="WD" evidence="9">
    <location>
        <begin position="708"/>
        <end position="749"/>
    </location>
</feature>
<feature type="repeat" description="WD" evidence="9">
    <location>
        <begin position="674"/>
        <end position="699"/>
    </location>
</feature>
<dbReference type="InParanoid" id="E3J1X0"/>
<dbReference type="Proteomes" id="UP000002484">
    <property type="component" value="Chromosome"/>
</dbReference>
<feature type="compositionally biased region" description="Low complexity" evidence="11">
    <location>
        <begin position="380"/>
        <end position="394"/>
    </location>
</feature>
<dbReference type="InterPro" id="IPR020472">
    <property type="entry name" value="WD40_PAC1"/>
</dbReference>
<dbReference type="InterPro" id="IPR008266">
    <property type="entry name" value="Tyr_kinase_AS"/>
</dbReference>
<evidence type="ECO:0000256" key="7">
    <source>
        <dbReference type="ARBA" id="ARBA00022777"/>
    </source>
</evidence>
<keyword evidence="4" id="KW-0808">Transferase</keyword>
<dbReference type="SMART" id="SM00320">
    <property type="entry name" value="WD40"/>
    <property type="match status" value="5"/>
</dbReference>
<dbReference type="EMBL" id="CP002299">
    <property type="protein sequence ID" value="ADP82928.1"/>
    <property type="molecule type" value="Genomic_DNA"/>
</dbReference>
<dbReference type="Pfam" id="PF00400">
    <property type="entry name" value="WD40"/>
    <property type="match status" value="3"/>
</dbReference>
<dbReference type="GO" id="GO:0004674">
    <property type="term" value="F:protein serine/threonine kinase activity"/>
    <property type="evidence" value="ECO:0007669"/>
    <property type="project" value="UniProtKB-KW"/>
</dbReference>
<dbReference type="InterPro" id="IPR011047">
    <property type="entry name" value="Quinoprotein_ADH-like_sf"/>
</dbReference>
<dbReference type="CDD" id="cd14014">
    <property type="entry name" value="STKc_PknB_like"/>
    <property type="match status" value="1"/>
</dbReference>
<dbReference type="PANTHER" id="PTHR43671">
    <property type="entry name" value="SERINE/THREONINE-PROTEIN KINASE NEK"/>
    <property type="match status" value="1"/>
</dbReference>
<dbReference type="STRING" id="298654.FraEuI1c_4938"/>
<comment type="similarity">
    <text evidence="1">Belongs to the protein kinase superfamily. NEK Ser/Thr protein kinase family. NIMA subfamily.</text>
</comment>
<dbReference type="OrthoDB" id="3202712at2"/>
<dbReference type="InterPro" id="IPR001680">
    <property type="entry name" value="WD40_rpt"/>
</dbReference>
<evidence type="ECO:0000256" key="5">
    <source>
        <dbReference type="ARBA" id="ARBA00022737"/>
    </source>
</evidence>
<keyword evidence="3 9" id="KW-0853">WD repeat</keyword>
<feature type="compositionally biased region" description="Basic residues" evidence="11">
    <location>
        <begin position="308"/>
        <end position="319"/>
    </location>
</feature>
<dbReference type="InterPro" id="IPR015943">
    <property type="entry name" value="WD40/YVTN_repeat-like_dom_sf"/>
</dbReference>
<dbReference type="GO" id="GO:0005524">
    <property type="term" value="F:ATP binding"/>
    <property type="evidence" value="ECO:0007669"/>
    <property type="project" value="UniProtKB-UniRule"/>
</dbReference>
<feature type="domain" description="Protein kinase" evidence="12">
    <location>
        <begin position="28"/>
        <end position="279"/>
    </location>
</feature>
<dbReference type="InterPro" id="IPR017441">
    <property type="entry name" value="Protein_kinase_ATP_BS"/>
</dbReference>
<evidence type="ECO:0000256" key="1">
    <source>
        <dbReference type="ARBA" id="ARBA00010886"/>
    </source>
</evidence>
<protein>
    <recommendedName>
        <fullName evidence="2">non-specific serine/threonine protein kinase</fullName>
        <ecNumber evidence="2">2.7.11.1</ecNumber>
    </recommendedName>
</protein>
<evidence type="ECO:0000256" key="11">
    <source>
        <dbReference type="SAM" id="MobiDB-lite"/>
    </source>
</evidence>
<feature type="compositionally biased region" description="Low complexity" evidence="11">
    <location>
        <begin position="448"/>
        <end position="465"/>
    </location>
</feature>
<evidence type="ECO:0000256" key="4">
    <source>
        <dbReference type="ARBA" id="ARBA00022679"/>
    </source>
</evidence>
<dbReference type="PROSITE" id="PS00678">
    <property type="entry name" value="WD_REPEATS_1"/>
    <property type="match status" value="2"/>
</dbReference>
<dbReference type="Gene3D" id="2.130.10.10">
    <property type="entry name" value="YVTN repeat-like/Quinoprotein amine dehydrogenase"/>
    <property type="match status" value="1"/>
</dbReference>
<dbReference type="PROSITE" id="PS50082">
    <property type="entry name" value="WD_REPEATS_2"/>
    <property type="match status" value="3"/>
</dbReference>
<dbReference type="PROSITE" id="PS50011">
    <property type="entry name" value="PROTEIN_KINASE_DOM"/>
    <property type="match status" value="1"/>
</dbReference>
<feature type="compositionally biased region" description="Pro residues" evidence="11">
    <location>
        <begin position="367"/>
        <end position="379"/>
    </location>
</feature>
<dbReference type="HOGENOM" id="CLU_000288_135_4_11"/>
<feature type="compositionally biased region" description="Pro residues" evidence="11">
    <location>
        <begin position="410"/>
        <end position="447"/>
    </location>
</feature>
<dbReference type="eggNOG" id="COG0515">
    <property type="taxonomic scope" value="Bacteria"/>
</dbReference>
<feature type="region of interest" description="Disordered" evidence="11">
    <location>
        <begin position="1"/>
        <end position="20"/>
    </location>
</feature>
<dbReference type="Gene3D" id="1.10.510.10">
    <property type="entry name" value="Transferase(Phosphotransferase) domain 1"/>
    <property type="match status" value="1"/>
</dbReference>
<evidence type="ECO:0000256" key="10">
    <source>
        <dbReference type="PROSITE-ProRule" id="PRU10141"/>
    </source>
</evidence>
<accession>E3J1X0</accession>
<feature type="repeat" description="WD" evidence="9">
    <location>
        <begin position="753"/>
        <end position="794"/>
    </location>
</feature>
<dbReference type="SUPFAM" id="SSF50998">
    <property type="entry name" value="Quinoprotein alcohol dehydrogenase-like"/>
    <property type="match status" value="1"/>
</dbReference>
<evidence type="ECO:0000259" key="12">
    <source>
        <dbReference type="PROSITE" id="PS50011"/>
    </source>
</evidence>
<keyword evidence="6 10" id="KW-0547">Nucleotide-binding</keyword>
<organism evidence="13 14">
    <name type="scientific">Pseudofrankia inefficax (strain DSM 45817 / CECT 9037 / DDB 130130 / EuI1c)</name>
    <name type="common">Frankia inefficax</name>
    <dbReference type="NCBI Taxonomy" id="298654"/>
    <lineage>
        <taxon>Bacteria</taxon>
        <taxon>Bacillati</taxon>
        <taxon>Actinomycetota</taxon>
        <taxon>Actinomycetes</taxon>
        <taxon>Frankiales</taxon>
        <taxon>Frankiaceae</taxon>
        <taxon>Pseudofrankia</taxon>
    </lineage>
</organism>
<dbReference type="PROSITE" id="PS00109">
    <property type="entry name" value="PROTEIN_KINASE_TYR"/>
    <property type="match status" value="1"/>
</dbReference>
<dbReference type="PANTHER" id="PTHR43671:SF13">
    <property type="entry name" value="SERINE_THREONINE-PROTEIN KINASE NEK2"/>
    <property type="match status" value="1"/>
</dbReference>
<keyword evidence="7 13" id="KW-0418">Kinase</keyword>